<evidence type="ECO:0000256" key="2">
    <source>
        <dbReference type="ARBA" id="ARBA00001946"/>
    </source>
</evidence>
<dbReference type="SMART" id="SM00220">
    <property type="entry name" value="S_TKc"/>
    <property type="match status" value="2"/>
</dbReference>
<dbReference type="InterPro" id="IPR007110">
    <property type="entry name" value="Ig-like_dom"/>
</dbReference>
<evidence type="ECO:0000256" key="3">
    <source>
        <dbReference type="ARBA" id="ARBA00004496"/>
    </source>
</evidence>
<dbReference type="Gene3D" id="2.60.40.10">
    <property type="entry name" value="Immunoglobulins"/>
    <property type="match status" value="12"/>
</dbReference>
<dbReference type="InterPro" id="IPR000719">
    <property type="entry name" value="Prot_kinase_dom"/>
</dbReference>
<dbReference type="EnsemblMetazoa" id="XM_038191126.1">
    <property type="protein sequence ID" value="XP_038047054.1"/>
    <property type="gene ID" value="LOC119721200"/>
</dbReference>
<feature type="domain" description="Ig-like" evidence="24">
    <location>
        <begin position="3451"/>
        <end position="3540"/>
    </location>
</feature>
<dbReference type="GO" id="GO:0004687">
    <property type="term" value="F:myosin light chain kinase activity"/>
    <property type="evidence" value="ECO:0007669"/>
    <property type="project" value="UniProtKB-EC"/>
</dbReference>
<dbReference type="FunFam" id="2.60.40.10:FF:000080">
    <property type="entry name" value="Myosin light chain kinase, smooth muscle"/>
    <property type="match status" value="5"/>
</dbReference>
<evidence type="ECO:0000313" key="27">
    <source>
        <dbReference type="Proteomes" id="UP000887568"/>
    </source>
</evidence>
<feature type="compositionally biased region" description="Basic and acidic residues" evidence="22">
    <location>
        <begin position="950"/>
        <end position="963"/>
    </location>
</feature>
<dbReference type="SMART" id="SM00406">
    <property type="entry name" value="IGv"/>
    <property type="match status" value="4"/>
</dbReference>
<evidence type="ECO:0000256" key="21">
    <source>
        <dbReference type="PROSITE-ProRule" id="PRU10141"/>
    </source>
</evidence>
<feature type="region of interest" description="Disordered" evidence="22">
    <location>
        <begin position="2591"/>
        <end position="2687"/>
    </location>
</feature>
<feature type="compositionally biased region" description="Basic and acidic residues" evidence="22">
    <location>
        <begin position="2001"/>
        <end position="2019"/>
    </location>
</feature>
<dbReference type="Proteomes" id="UP000887568">
    <property type="component" value="Unplaced"/>
</dbReference>
<feature type="domain" description="Fibronectin type-III" evidence="25">
    <location>
        <begin position="2901"/>
        <end position="2994"/>
    </location>
</feature>
<feature type="domain" description="Ig-like" evidence="24">
    <location>
        <begin position="1758"/>
        <end position="1846"/>
    </location>
</feature>
<dbReference type="SUPFAM" id="SSF49265">
    <property type="entry name" value="Fibronectin type III"/>
    <property type="match status" value="1"/>
</dbReference>
<dbReference type="InterPro" id="IPR003961">
    <property type="entry name" value="FN3_dom"/>
</dbReference>
<dbReference type="InterPro" id="IPR017441">
    <property type="entry name" value="Protein_kinase_ATP_BS"/>
</dbReference>
<keyword evidence="7" id="KW-0963">Cytoplasm</keyword>
<dbReference type="CDD" id="cd00063">
    <property type="entry name" value="FN3"/>
    <property type="match status" value="1"/>
</dbReference>
<dbReference type="CDD" id="cd23767">
    <property type="entry name" value="IQCD"/>
    <property type="match status" value="1"/>
</dbReference>
<dbReference type="GO" id="GO:0045989">
    <property type="term" value="P:positive regulation of striated muscle contraction"/>
    <property type="evidence" value="ECO:0007669"/>
    <property type="project" value="UniProtKB-ARBA"/>
</dbReference>
<keyword evidence="27" id="KW-1185">Reference proteome</keyword>
<feature type="region of interest" description="Disordered" evidence="22">
    <location>
        <begin position="1257"/>
        <end position="1290"/>
    </location>
</feature>
<feature type="compositionally biased region" description="Basic and acidic residues" evidence="22">
    <location>
        <begin position="981"/>
        <end position="1004"/>
    </location>
</feature>
<dbReference type="Pfam" id="PF00069">
    <property type="entry name" value="Pkinase"/>
    <property type="match status" value="2"/>
</dbReference>
<comment type="cofactor">
    <cofactor evidence="2">
        <name>Mg(2+)</name>
        <dbReference type="ChEBI" id="CHEBI:18420"/>
    </cofactor>
</comment>
<feature type="region of interest" description="Disordered" evidence="22">
    <location>
        <begin position="1066"/>
        <end position="1228"/>
    </location>
</feature>
<feature type="compositionally biased region" description="Basic and acidic residues" evidence="22">
    <location>
        <begin position="847"/>
        <end position="859"/>
    </location>
</feature>
<feature type="compositionally biased region" description="Polar residues" evidence="22">
    <location>
        <begin position="1306"/>
        <end position="1324"/>
    </location>
</feature>
<dbReference type="Pfam" id="PF00041">
    <property type="entry name" value="fn3"/>
    <property type="match status" value="1"/>
</dbReference>
<evidence type="ECO:0000256" key="17">
    <source>
        <dbReference type="ARBA" id="ARBA00022842"/>
    </source>
</evidence>
<feature type="compositionally biased region" description="Basic and acidic residues" evidence="22">
    <location>
        <begin position="3358"/>
        <end position="3393"/>
    </location>
</feature>
<feature type="compositionally biased region" description="Basic and acidic residues" evidence="22">
    <location>
        <begin position="3400"/>
        <end position="3418"/>
    </location>
</feature>
<sequence>MDSASDLEYEYDTDSTEDAEPFEPRTATIRKKEKVEEYYDIKEQLGKGRYGTVYRCIEKSTGKVWAAKYIKALKSKDKDMARNEIDTMNQLKHPKLLQCVDAFETPNRVVMVTEFISGGELFERVVDDDFDLTEREVIMYMRQVCEGVQHMHQYNYLHLDLKPENIMCVDKIGTSIKLIDFGMARKLDPDENVKVLFGTPEFVAPEVVNYERIGFPTDMWSLGVICYVLLSGLSPFMGDSNAETLNNVTSAEWDFEDEAFDDVSNDARDFIIKLLIKDKESRRTISQCLEHPWLARRTLAHRQSNRLRGASLRLKGYMARRRWQKTATAVRAIGRMTALRLFSNHKKSTGQDPLTSNDSTSLADLLKAKREEDANRQAQQEDHQQIEPQACDDSNIDLNDRDEPLVHQAASDRIVQAARPLERYQTEDSPPRRAIDIDTGGEADNTDESTITTPTVTQLTTTRDTLTIDTEAPFSNYGSDLTSSDRTSDFAEYDRASDHGLADFNSHTSDSEDMDIDVDNPAREVTDAATTIQAVYRGHRTRKRTYQPPAIHQDIRDCDVFEGSAARFDCRISGFPEPQVYWYKDGREIKENRHFRIEFEGEDLCSLIIREAGPDDEGVYKCEARNAAGVAYSEGELLVEVLGGDGSEGEDDGAPSEQSLGERAVTEDHIGQVEKAQHNQIDLRIPTDVTKTTDQQKQEEISLTNDFVTSPSGKDSQTSSNRSDFDYLSGGEKSSSDWTPRSSPCTSAGVSPSSSLLELDSWYKRGRGSNLEFHHQTSPKGSGNTGKVTERISRYDDRLKGPKQTVNSARASLRSTPGTDITSIKSRLGRASSGESDKPSYVASVERPSRLRLAELESKRKTRSSSEPPPEFQNQRDKILSRHSKPEQSKTYDSKASKNYPSRETYESAYNKLLKSSRVPSAGVRSASQPLKPQFATKISVFSGTGSNGKTDKISSPESKPDKKIYAGREIKVKSLPKVVVSREESHLKGRPIESIRVNHDRTNGRLSSDDSLTDSERSSTSSGYPESKKPVYRTEKTFELLGDRAVNSRKPGAVLAWKIEKFAKGSPLKSPQDLEAEKQQPVMQSPVSGKWNPTNGTQQKRSQSVDRALYPGQGGGSLAAKIEKFAKNTTSTQDSKSKWKTNEPVSSKKYEYSAAKVADKERKKDQKRPDVNYARGGELSSARLKYQEPKVAVDQPDQGTSSKLLSNKNIKLTKTTNEVPSTKQTTDSVINVTKGSSSTIDITIPRGVTEKTIKVSEATVVSAPPPEKKHQMPKGKTHGDHSSVKSLKPTEVEVVVKTTANDLSAGSSALITSVSPSKTSSLGKDSKENTSSRKPQASPAMNRRGVLPGGIGKLTAKFENGKAVDTSSKSPAKIESVVMSRLNDRKHLFDGTGKPKNNGNTVNYRDVLSSSSAGKLRNTTVSSVEKPAVEIAKSPVDVKAKSPSPLASRYQVKPAADEKPPTFTQKPRDQTGTEGGSIYFAVSVEGNPKPDLSWHYKGRTLKDEGRYELYTEKDVFFLEMFDLEPSDAGMYTCRLVNKVGRASAMAELKVTEKPKPVIPKGQAPSFVRRIADCEVCEGEKAVFECKVTGDPFPEITWIMDGKVVQEDRRHQITRKPDGTCALVVSDIREEDDAVYTCTAKNGLGMVSSTAELIVEFEAPKPQEPKKVKAVEKAPSKAQPKASMPRDEPKPVPKKEEKIEPVKLETKDVKRNGTVLKDETDSRVKKRDEEVHAEPPQNLHHQPRRSSLQSASQAPKPPEFILRPRSTHITPPETASFSCMVKGFPAPDVTWKKNTKVLKDEGRFEIYQDGGEHFLEIYDTVEEDAGRYTCVLANELGKTTSSANIALRGKVARDDPPKFTQRLTNCRTKDGGVARFSCRVSGEPAPTIQWLFLGKEISPDDDIYEIAFDGEKATLVLPEVLPEDEGEYECIARNRAGEASCRARLSVEIPPCEPTEPVEAALPTEPVSAVQAMKKMPWELQRKTSRTEIFLQTTPSESEEEVLKPKDEPKQEEQAKDVTEDSEAASSSNSEDELPKSETVTNPKEQVLDVEKDLEAKSESPNEPSLLDNQDAVDVQEDPRVELELVPDSEPILQTKPVQEPEELSVERSVADMGTLSVQIEANKNEAVPSSLDLQLELESESESEPEASLRIVESTQVKKELQQPERNEEPEVADIAPEMLSESHLDGLSEIEVSVAESQDLESVTDDKNVELVLGDAVEEPAIKAESKTNEESVPSVTDSQTKPEFLQTPSDVEVMDGSPLALTVKVKGTPEPEVMWIFDSCEILEDDDFKLLHDGELHSLVIREVYPEDAGVYFCKAFNAAGEDQCSAKIVVKDPVCPGSPPRFTQKPRSVTVDEGSSLRITCKVEGDPEPAISWAKDGRIISPGQRILMKKLGIGSSLRILQIPAALATDAGSYACTVSNSFGEEKCTVSVVVHALEEEQTDFRQLLKSRPRLQNINNNNTINSSTDKSSPESDSQQLDFRHVLTRHVQTKKVPKVIEGLKDMRIKEGELAVFQCRVEGTPKPTIAWTVDGREIKESKYFKMTTEGTLVKLTITEAFPEDEGEYSCIASNTAGQDKTTSDLKIVPWEEDENDDEEFLRSQVSSSKATSSPRDHLDEVFKRTLTISEDDDDVDADNPGTPPRPAITVTEASPKKSKKTPPPVPAKKTSLTRMRAPSFEESDSDWSGKAIESKPAYADGKVNIESHSKPQFTEGLCDRRIVEGKSAVLECRVTGEPEPDIFWYCDEVEIGETDPKYRYEFEGEHGVSLVVNNARMSDAGTYTCKAVNAAGTAESSAQLIAGVPAKIESGPKNIQVIAGQTLSISCQITGSPEPEVTWTKYRKEVEESERKHIDVTESAATLVIRQADEGDGGRYTLSVCNELGGDCFEISVSVVDKPDPPSGKPTASDVTRTSLTLSWPGPSYDGGSRILGYVIEMCRADDKKWENVTSTVSTSHVIADLEPEVEYLFRVGAENEHGVSEPSPVSDPVLTVVKTACGNDEKTGGESDEETEEFVVRGDVAIRTDKEVTELYDMKEQCGKGRFGVVYRCLEKKSGKQFAAKFIKIKSSDRQAVRSEIVIMNELHHPKLLQCVDAFEGPRQVVMVMEFIAGGELFERVIDDDFVLTEKDAIKFMRQICAGVHYMHLQNILHLDLKPENVMCVDTHGCRIKLIDFGLARKFDPTKSTKVMFGTPEFVAPEVINYEQISFATDLWSIGVICYILLSGLSPFMGDSDAETLNNVTAAEWDFEDEAFDDITDEAKEFIEKLLIKRKEKRQTVEECLQHKWLNKDIKTMKATQLSTAKLKKFVARRRWQKTTTAVRAIGRMASLTMFSGLKKANEQSPPCSPTHKSLLKSTLKKGLEDSGKLPLSHHKEEDDLSKKTREEVELSGKLEVEQTSPKVNEHAKKNSSENNNDDKTSVNDVNGLGDDEETNLSSGLQSKDVPDSALSRPPQITKQIMDATVFEGDCARFDCRMEGEPEPEVTWYQDDEEIQESRRFLIEQDDEGACSLIIKNVCEDDDAEYMVEAVSSAGKASSIAELIVHVPRRK</sequence>
<feature type="domain" description="Ig-like" evidence="24">
    <location>
        <begin position="1565"/>
        <end position="1654"/>
    </location>
</feature>
<feature type="compositionally biased region" description="Polar residues" evidence="22">
    <location>
        <begin position="1198"/>
        <end position="1228"/>
    </location>
</feature>
<feature type="region of interest" description="Disordered" evidence="22">
    <location>
        <begin position="771"/>
        <end position="904"/>
    </location>
</feature>
<dbReference type="SMART" id="SM00409">
    <property type="entry name" value="IG"/>
    <property type="match status" value="10"/>
</dbReference>
<feature type="compositionally biased region" description="Polar residues" evidence="22">
    <location>
        <begin position="1082"/>
        <end position="1103"/>
    </location>
</feature>
<dbReference type="PROSITE" id="PS50096">
    <property type="entry name" value="IQ"/>
    <property type="match status" value="1"/>
</dbReference>
<dbReference type="PROSITE" id="PS00108">
    <property type="entry name" value="PROTEIN_KINASE_ST"/>
    <property type="match status" value="2"/>
</dbReference>
<dbReference type="SUPFAM" id="SSF56112">
    <property type="entry name" value="Protein kinase-like (PK-like)"/>
    <property type="match status" value="2"/>
</dbReference>
<dbReference type="OMA" id="ARLECTI"/>
<dbReference type="InterPro" id="IPR036179">
    <property type="entry name" value="Ig-like_dom_sf"/>
</dbReference>
<feature type="region of interest" description="Disordered" evidence="22">
    <location>
        <begin position="1"/>
        <end position="23"/>
    </location>
</feature>
<feature type="region of interest" description="Disordered" evidence="22">
    <location>
        <begin position="1440"/>
        <end position="1475"/>
    </location>
</feature>
<feature type="region of interest" description="Disordered" evidence="22">
    <location>
        <begin position="421"/>
        <end position="452"/>
    </location>
</feature>
<feature type="region of interest" description="Disordered" evidence="22">
    <location>
        <begin position="1306"/>
        <end position="1350"/>
    </location>
</feature>
<feature type="compositionally biased region" description="Basic and acidic residues" evidence="22">
    <location>
        <begin position="788"/>
        <end position="800"/>
    </location>
</feature>
<organism evidence="26 27">
    <name type="scientific">Patiria miniata</name>
    <name type="common">Bat star</name>
    <name type="synonym">Asterina miniata</name>
    <dbReference type="NCBI Taxonomy" id="46514"/>
    <lineage>
        <taxon>Eukaryota</taxon>
        <taxon>Metazoa</taxon>
        <taxon>Echinodermata</taxon>
        <taxon>Eleutherozoa</taxon>
        <taxon>Asterozoa</taxon>
        <taxon>Asteroidea</taxon>
        <taxon>Valvatacea</taxon>
        <taxon>Valvatida</taxon>
        <taxon>Asterinidae</taxon>
        <taxon>Patiria</taxon>
    </lineage>
</organism>
<evidence type="ECO:0000256" key="6">
    <source>
        <dbReference type="ARBA" id="ARBA00021842"/>
    </source>
</evidence>
<evidence type="ECO:0000256" key="18">
    <source>
        <dbReference type="ARBA" id="ARBA00022860"/>
    </source>
</evidence>
<dbReference type="EC" id="2.7.11.18" evidence="5"/>
<dbReference type="GO" id="GO:0060298">
    <property type="term" value="P:positive regulation of sarcomere organization"/>
    <property type="evidence" value="ECO:0007669"/>
    <property type="project" value="UniProtKB-ARBA"/>
</dbReference>
<dbReference type="PROSITE" id="PS50011">
    <property type="entry name" value="PROTEIN_KINASE_DOM"/>
    <property type="match status" value="2"/>
</dbReference>
<dbReference type="InterPro" id="IPR003598">
    <property type="entry name" value="Ig_sub2"/>
</dbReference>
<feature type="region of interest" description="Disordered" evidence="22">
    <location>
        <begin position="919"/>
        <end position="963"/>
    </location>
</feature>
<feature type="domain" description="Ig-like" evidence="24">
    <location>
        <begin position="2344"/>
        <end position="2433"/>
    </location>
</feature>
<dbReference type="Gene3D" id="3.30.200.20">
    <property type="entry name" value="Phosphorylase Kinase, domain 1"/>
    <property type="match status" value="2"/>
</dbReference>
<feature type="compositionally biased region" description="Basic and acidic residues" evidence="22">
    <location>
        <begin position="1456"/>
        <end position="1472"/>
    </location>
</feature>
<dbReference type="Pfam" id="PF07679">
    <property type="entry name" value="I-set"/>
    <property type="match status" value="11"/>
</dbReference>
<feature type="compositionally biased region" description="Basic and acidic residues" evidence="22">
    <location>
        <begin position="2157"/>
        <end position="2170"/>
    </location>
</feature>
<feature type="compositionally biased region" description="Basic and acidic residues" evidence="22">
    <location>
        <begin position="1136"/>
        <end position="1171"/>
    </location>
</feature>
<feature type="compositionally biased region" description="Basic and acidic residues" evidence="22">
    <location>
        <begin position="2613"/>
        <end position="2622"/>
    </location>
</feature>
<keyword evidence="17" id="KW-0460">Magnesium</keyword>
<dbReference type="FunFam" id="1.10.510.10:FF:000175">
    <property type="entry name" value="Myosin light chain kinase, smooth muscle"/>
    <property type="match status" value="2"/>
</dbReference>
<feature type="domain" description="Ig-like" evidence="24">
    <location>
        <begin position="2245"/>
        <end position="2333"/>
    </location>
</feature>
<evidence type="ECO:0000256" key="19">
    <source>
        <dbReference type="ARBA" id="ARBA00023319"/>
    </source>
</evidence>
<evidence type="ECO:0000256" key="10">
    <source>
        <dbReference type="ARBA" id="ARBA00022679"/>
    </source>
</evidence>
<keyword evidence="14" id="KW-0418">Kinase</keyword>
<keyword evidence="11" id="KW-0479">Metal-binding</keyword>
<feature type="region of interest" description="Disordered" evidence="22">
    <location>
        <begin position="1986"/>
        <end position="2106"/>
    </location>
</feature>
<dbReference type="InterPro" id="IPR013783">
    <property type="entry name" value="Ig-like_fold"/>
</dbReference>
<keyword evidence="8" id="KW-0723">Serine/threonine-protein kinase</keyword>
<feature type="domain" description="Ig-like" evidence="24">
    <location>
        <begin position="2497"/>
        <end position="2582"/>
    </location>
</feature>
<keyword evidence="19" id="KW-0393">Immunoglobulin domain</keyword>
<feature type="region of interest" description="Disordered" evidence="22">
    <location>
        <begin position="3336"/>
        <end position="3454"/>
    </location>
</feature>
<evidence type="ECO:0000256" key="11">
    <source>
        <dbReference type="ARBA" id="ARBA00022723"/>
    </source>
</evidence>
<feature type="compositionally biased region" description="Polar residues" evidence="22">
    <location>
        <begin position="804"/>
        <end position="825"/>
    </location>
</feature>
<feature type="compositionally biased region" description="Low complexity" evidence="22">
    <location>
        <begin position="2458"/>
        <end position="2478"/>
    </location>
</feature>
<evidence type="ECO:0000256" key="16">
    <source>
        <dbReference type="ARBA" id="ARBA00022840"/>
    </source>
</evidence>
<keyword evidence="18" id="KW-0112">Calmodulin-binding</keyword>
<dbReference type="GO" id="GO:0046872">
    <property type="term" value="F:metal ion binding"/>
    <property type="evidence" value="ECO:0007669"/>
    <property type="project" value="UniProtKB-KW"/>
</dbReference>
<feature type="compositionally biased region" description="Polar residues" evidence="22">
    <location>
        <begin position="2233"/>
        <end position="2245"/>
    </location>
</feature>
<name>A0A913Z5N6_PATMI</name>
<feature type="domain" description="Ig-like" evidence="24">
    <location>
        <begin position="1857"/>
        <end position="1946"/>
    </location>
</feature>
<feature type="region of interest" description="Disordered" evidence="22">
    <location>
        <begin position="1663"/>
        <end position="1771"/>
    </location>
</feature>
<dbReference type="FunFam" id="2.60.40.10:FF:000612">
    <property type="entry name" value="palladin isoform X1"/>
    <property type="match status" value="1"/>
</dbReference>
<feature type="compositionally biased region" description="Acidic residues" evidence="22">
    <location>
        <begin position="2137"/>
        <end position="2146"/>
    </location>
</feature>
<keyword evidence="13 21" id="KW-0547">Nucleotide-binding</keyword>
<dbReference type="GeneID" id="119721200"/>
<feature type="domain" description="Ig-like" evidence="24">
    <location>
        <begin position="549"/>
        <end position="638"/>
    </location>
</feature>
<keyword evidence="12" id="KW-0677">Repeat</keyword>
<dbReference type="InterPro" id="IPR011009">
    <property type="entry name" value="Kinase-like_dom_sf"/>
</dbReference>
<dbReference type="FunFam" id="2.60.40.10:FF:000107">
    <property type="entry name" value="Myosin, light chain kinase a"/>
    <property type="match status" value="1"/>
</dbReference>
<feature type="compositionally biased region" description="Polar residues" evidence="22">
    <location>
        <begin position="732"/>
        <end position="753"/>
    </location>
</feature>
<evidence type="ECO:0000256" key="14">
    <source>
        <dbReference type="ARBA" id="ARBA00022777"/>
    </source>
</evidence>
<feature type="compositionally biased region" description="Basic and acidic residues" evidence="22">
    <location>
        <begin position="1278"/>
        <end position="1290"/>
    </location>
</feature>
<evidence type="ECO:0000256" key="7">
    <source>
        <dbReference type="ARBA" id="ARBA00022490"/>
    </source>
</evidence>
<feature type="region of interest" description="Disordered" evidence="22">
    <location>
        <begin position="2226"/>
        <end position="2245"/>
    </location>
</feature>
<dbReference type="RefSeq" id="XP_038047054.1">
    <property type="nucleotide sequence ID" value="XM_038191126.1"/>
</dbReference>
<feature type="domain" description="Ig-like" evidence="24">
    <location>
        <begin position="2710"/>
        <end position="2800"/>
    </location>
</feature>
<dbReference type="SMART" id="SM00060">
    <property type="entry name" value="FN3"/>
    <property type="match status" value="1"/>
</dbReference>
<dbReference type="PANTHER" id="PTHR47633">
    <property type="entry name" value="IMMUNOGLOBULIN"/>
    <property type="match status" value="1"/>
</dbReference>
<evidence type="ECO:0000256" key="8">
    <source>
        <dbReference type="ARBA" id="ARBA00022527"/>
    </source>
</evidence>
<evidence type="ECO:0000256" key="9">
    <source>
        <dbReference type="ARBA" id="ARBA00022553"/>
    </source>
</evidence>
<feature type="compositionally biased region" description="Polar residues" evidence="22">
    <location>
        <begin position="940"/>
        <end position="949"/>
    </location>
</feature>
<keyword evidence="9" id="KW-0597">Phosphoprotein</keyword>
<feature type="domain" description="Ig-like" evidence="24">
    <location>
        <begin position="1462"/>
        <end position="1552"/>
    </location>
</feature>
<dbReference type="GO" id="GO:0005524">
    <property type="term" value="F:ATP binding"/>
    <property type="evidence" value="ECO:0007669"/>
    <property type="project" value="UniProtKB-UniRule"/>
</dbReference>
<feature type="region of interest" description="Disordered" evidence="22">
    <location>
        <begin position="371"/>
        <end position="399"/>
    </location>
</feature>
<keyword evidence="15" id="KW-0106">Calcium</keyword>
<evidence type="ECO:0000256" key="15">
    <source>
        <dbReference type="ARBA" id="ARBA00022837"/>
    </source>
</evidence>
<dbReference type="Pfam" id="PF00612">
    <property type="entry name" value="IQ"/>
    <property type="match status" value="1"/>
</dbReference>
<feature type="domain" description="Ig-like" evidence="24">
    <location>
        <begin position="2804"/>
        <end position="2893"/>
    </location>
</feature>
<dbReference type="PANTHER" id="PTHR47633:SF7">
    <property type="entry name" value="TITIN HOMOLOG"/>
    <property type="match status" value="1"/>
</dbReference>
<evidence type="ECO:0000256" key="22">
    <source>
        <dbReference type="SAM" id="MobiDB-lite"/>
    </source>
</evidence>
<dbReference type="SMART" id="SM00408">
    <property type="entry name" value="IGc2"/>
    <property type="match status" value="11"/>
</dbReference>
<dbReference type="InterPro" id="IPR003599">
    <property type="entry name" value="Ig_sub"/>
</dbReference>
<feature type="domain" description="Protein kinase" evidence="23">
    <location>
        <begin position="3032"/>
        <end position="3286"/>
    </location>
</feature>
<feature type="region of interest" description="Disordered" evidence="22">
    <location>
        <begin position="980"/>
        <end position="1034"/>
    </location>
</feature>
<evidence type="ECO:0000256" key="13">
    <source>
        <dbReference type="ARBA" id="ARBA00022741"/>
    </source>
</evidence>
<feature type="compositionally biased region" description="Basic and acidic residues" evidence="22">
    <location>
        <begin position="371"/>
        <end position="385"/>
    </location>
</feature>
<dbReference type="InterPro" id="IPR000048">
    <property type="entry name" value="IQ_motif_EF-hand-BS"/>
</dbReference>
<evidence type="ECO:0000259" key="23">
    <source>
        <dbReference type="PROSITE" id="PS50011"/>
    </source>
</evidence>
<dbReference type="PROSITE" id="PS50835">
    <property type="entry name" value="IG_LIKE"/>
    <property type="match status" value="11"/>
</dbReference>
<feature type="compositionally biased region" description="Polar residues" evidence="22">
    <location>
        <begin position="2602"/>
        <end position="2612"/>
    </location>
</feature>
<dbReference type="SUPFAM" id="SSF48726">
    <property type="entry name" value="Immunoglobulin"/>
    <property type="match status" value="11"/>
</dbReference>
<dbReference type="PROSITE" id="PS00107">
    <property type="entry name" value="PROTEIN_KINASE_ATP"/>
    <property type="match status" value="1"/>
</dbReference>
<comment type="similarity">
    <text evidence="4">Belongs to the protein kinase superfamily. CAMK Ser/Thr protein kinase family.</text>
</comment>
<proteinExistence type="inferred from homology"/>
<dbReference type="GO" id="GO:0005737">
    <property type="term" value="C:cytoplasm"/>
    <property type="evidence" value="ECO:0007669"/>
    <property type="project" value="UniProtKB-SubCell"/>
</dbReference>
<dbReference type="GO" id="GO:0005516">
    <property type="term" value="F:calmodulin binding"/>
    <property type="evidence" value="ECO:0007669"/>
    <property type="project" value="UniProtKB-KW"/>
</dbReference>
<feature type="binding site" evidence="21">
    <location>
        <position position="68"/>
    </location>
    <ligand>
        <name>ATP</name>
        <dbReference type="ChEBI" id="CHEBI:30616"/>
    </ligand>
</feature>
<comment type="subcellular location">
    <subcellularLocation>
        <location evidence="3">Cytoplasm</location>
    </subcellularLocation>
</comment>
<dbReference type="FunFam" id="2.60.40.10:FF:000425">
    <property type="entry name" value="Myosin light chain kinase"/>
    <property type="match status" value="2"/>
</dbReference>
<feature type="compositionally biased region" description="Basic and acidic residues" evidence="22">
    <location>
        <begin position="421"/>
        <end position="436"/>
    </location>
</feature>
<evidence type="ECO:0000256" key="4">
    <source>
        <dbReference type="ARBA" id="ARBA00006692"/>
    </source>
</evidence>
<feature type="compositionally biased region" description="Basic and acidic residues" evidence="22">
    <location>
        <begin position="2046"/>
        <end position="2060"/>
    </location>
</feature>
<dbReference type="InterPro" id="IPR013098">
    <property type="entry name" value="Ig_I-set"/>
</dbReference>
<keyword evidence="16 21" id="KW-0067">ATP-binding</keyword>
<dbReference type="OrthoDB" id="2152335at2759"/>
<evidence type="ECO:0000256" key="5">
    <source>
        <dbReference type="ARBA" id="ARBA00012430"/>
    </source>
</evidence>
<reference evidence="26" key="1">
    <citation type="submission" date="2022-11" db="UniProtKB">
        <authorList>
            <consortium name="EnsemblMetazoa"/>
        </authorList>
    </citation>
    <scope>IDENTIFICATION</scope>
</reference>
<dbReference type="FunFam" id="2.60.40.10:FF:001452">
    <property type="entry name" value="Uncharacterized protein, isoform F"/>
    <property type="match status" value="1"/>
</dbReference>
<evidence type="ECO:0000259" key="25">
    <source>
        <dbReference type="PROSITE" id="PS50853"/>
    </source>
</evidence>
<accession>A0A913Z5N6</accession>
<keyword evidence="10" id="KW-0808">Transferase</keyword>
<dbReference type="FunFam" id="2.60.40.10:FF:000147">
    <property type="entry name" value="Myosin light chain kinase"/>
    <property type="match status" value="1"/>
</dbReference>
<dbReference type="SMART" id="SM00015">
    <property type="entry name" value="IQ"/>
    <property type="match status" value="1"/>
</dbReference>
<protein>
    <recommendedName>
        <fullName evidence="6">Myosin light chain kinase, smooth muscle</fullName>
        <ecNumber evidence="5">2.7.11.18</ecNumber>
    </recommendedName>
    <alternativeName>
        <fullName evidence="20">Telokin</fullName>
    </alternativeName>
</protein>
<feature type="compositionally biased region" description="Acidic residues" evidence="22">
    <location>
        <begin position="1"/>
        <end position="21"/>
    </location>
</feature>
<evidence type="ECO:0000256" key="20">
    <source>
        <dbReference type="ARBA" id="ARBA00030959"/>
    </source>
</evidence>
<feature type="domain" description="Protein kinase" evidence="23">
    <location>
        <begin position="39"/>
        <end position="294"/>
    </location>
</feature>
<comment type="cofactor">
    <cofactor evidence="1">
        <name>Ca(2+)</name>
        <dbReference type="ChEBI" id="CHEBI:29108"/>
    </cofactor>
</comment>
<feature type="compositionally biased region" description="Polar residues" evidence="22">
    <location>
        <begin position="701"/>
        <end position="722"/>
    </location>
</feature>
<feature type="compositionally biased region" description="Basic and acidic residues" evidence="22">
    <location>
        <begin position="874"/>
        <end position="896"/>
    </location>
</feature>
<feature type="region of interest" description="Disordered" evidence="22">
    <location>
        <begin position="2137"/>
        <end position="2174"/>
    </location>
</feature>
<evidence type="ECO:0000256" key="1">
    <source>
        <dbReference type="ARBA" id="ARBA00001913"/>
    </source>
</evidence>
<evidence type="ECO:0000259" key="24">
    <source>
        <dbReference type="PROSITE" id="PS50835"/>
    </source>
</evidence>
<evidence type="ECO:0000313" key="26">
    <source>
        <dbReference type="EnsemblMetazoa" id="XP_038047054.1"/>
    </source>
</evidence>
<feature type="compositionally biased region" description="Basic and acidic residues" evidence="22">
    <location>
        <begin position="1663"/>
        <end position="1675"/>
    </location>
</feature>
<dbReference type="InterPro" id="IPR008271">
    <property type="entry name" value="Ser/Thr_kinase_AS"/>
</dbReference>
<evidence type="ECO:0000256" key="12">
    <source>
        <dbReference type="ARBA" id="ARBA00022737"/>
    </source>
</evidence>
<dbReference type="Gene3D" id="1.10.510.10">
    <property type="entry name" value="Transferase(Phosphotransferase) domain 1"/>
    <property type="match status" value="2"/>
</dbReference>
<feature type="compositionally biased region" description="Basic and acidic residues" evidence="22">
    <location>
        <begin position="1684"/>
        <end position="1733"/>
    </location>
</feature>
<dbReference type="PROSITE" id="PS50853">
    <property type="entry name" value="FN3"/>
    <property type="match status" value="1"/>
</dbReference>
<dbReference type="InterPro" id="IPR036116">
    <property type="entry name" value="FN3_sf"/>
</dbReference>
<feature type="region of interest" description="Disordered" evidence="22">
    <location>
        <begin position="674"/>
        <end position="753"/>
    </location>
</feature>
<dbReference type="CDD" id="cd14103">
    <property type="entry name" value="STKc_MLCK"/>
    <property type="match status" value="2"/>
</dbReference>
<dbReference type="InterPro" id="IPR013106">
    <property type="entry name" value="Ig_V-set"/>
</dbReference>
<feature type="region of interest" description="Disordered" evidence="22">
    <location>
        <begin position="2457"/>
        <end position="2480"/>
    </location>
</feature>
<feature type="compositionally biased region" description="Polar residues" evidence="22">
    <location>
        <begin position="776"/>
        <end position="787"/>
    </location>
</feature>